<name>A0AAV2BB08_9ARAC</name>
<gene>
    <name evidence="1" type="ORF">LARSCL_LOCUS18157</name>
</gene>
<keyword evidence="2" id="KW-1185">Reference proteome</keyword>
<comment type="caution">
    <text evidence="1">The sequence shown here is derived from an EMBL/GenBank/DDBJ whole genome shotgun (WGS) entry which is preliminary data.</text>
</comment>
<evidence type="ECO:0000313" key="1">
    <source>
        <dbReference type="EMBL" id="CAL1293392.1"/>
    </source>
</evidence>
<proteinExistence type="predicted"/>
<dbReference type="EMBL" id="CAXIEN010000325">
    <property type="protein sequence ID" value="CAL1293392.1"/>
    <property type="molecule type" value="Genomic_DNA"/>
</dbReference>
<accession>A0AAV2BB08</accession>
<evidence type="ECO:0000313" key="2">
    <source>
        <dbReference type="Proteomes" id="UP001497382"/>
    </source>
</evidence>
<organism evidence="1 2">
    <name type="scientific">Larinioides sclopetarius</name>
    <dbReference type="NCBI Taxonomy" id="280406"/>
    <lineage>
        <taxon>Eukaryota</taxon>
        <taxon>Metazoa</taxon>
        <taxon>Ecdysozoa</taxon>
        <taxon>Arthropoda</taxon>
        <taxon>Chelicerata</taxon>
        <taxon>Arachnida</taxon>
        <taxon>Araneae</taxon>
        <taxon>Araneomorphae</taxon>
        <taxon>Entelegynae</taxon>
        <taxon>Araneoidea</taxon>
        <taxon>Araneidae</taxon>
        <taxon>Larinioides</taxon>
    </lineage>
</organism>
<dbReference type="AlphaFoldDB" id="A0AAV2BB08"/>
<sequence>MRFDTVLITFEGIKSVLSRTIYLPSQMLSVNDTKDQWCLKPLSGFYRNSNYRRRYEVDRKPEDSARYVRLDRRL</sequence>
<dbReference type="Proteomes" id="UP001497382">
    <property type="component" value="Unassembled WGS sequence"/>
</dbReference>
<protein>
    <submittedName>
        <fullName evidence="1">Uncharacterized protein</fullName>
    </submittedName>
</protein>
<reference evidence="1 2" key="1">
    <citation type="submission" date="2024-04" db="EMBL/GenBank/DDBJ databases">
        <authorList>
            <person name="Rising A."/>
            <person name="Reimegard J."/>
            <person name="Sonavane S."/>
            <person name="Akerstrom W."/>
            <person name="Nylinder S."/>
            <person name="Hedman E."/>
            <person name="Kallberg Y."/>
        </authorList>
    </citation>
    <scope>NUCLEOTIDE SEQUENCE [LARGE SCALE GENOMIC DNA]</scope>
</reference>